<organism evidence="2 3">
    <name type="scientific">Afifella marina DSM 2698</name>
    <dbReference type="NCBI Taxonomy" id="1120955"/>
    <lineage>
        <taxon>Bacteria</taxon>
        <taxon>Pseudomonadati</taxon>
        <taxon>Pseudomonadota</taxon>
        <taxon>Alphaproteobacteria</taxon>
        <taxon>Hyphomicrobiales</taxon>
        <taxon>Afifellaceae</taxon>
        <taxon>Afifella</taxon>
    </lineage>
</organism>
<keyword evidence="1" id="KW-0732">Signal</keyword>
<keyword evidence="3" id="KW-1185">Reference proteome</keyword>
<dbReference type="PANTHER" id="PTHR37953:SF1">
    <property type="entry name" value="UPF0127 PROTEIN MJ1496"/>
    <property type="match status" value="1"/>
</dbReference>
<evidence type="ECO:0000313" key="3">
    <source>
        <dbReference type="Proteomes" id="UP000199347"/>
    </source>
</evidence>
<dbReference type="Pfam" id="PF02643">
    <property type="entry name" value="DUF192"/>
    <property type="match status" value="1"/>
</dbReference>
<dbReference type="RefSeq" id="WP_092815979.1">
    <property type="nucleotide sequence ID" value="NZ_FMVW01000010.1"/>
</dbReference>
<dbReference type="PANTHER" id="PTHR37953">
    <property type="entry name" value="UPF0127 PROTEIN MJ1496"/>
    <property type="match status" value="1"/>
</dbReference>
<dbReference type="Gene3D" id="2.60.120.1140">
    <property type="entry name" value="Protein of unknown function DUF192"/>
    <property type="match status" value="1"/>
</dbReference>
<dbReference type="AlphaFoldDB" id="A0A1G5P7S1"/>
<sequence>MAVRLVSFFVSLIFLAAGAVAQGATEPLTIKSAQGTHTFDVELALTQQERSRGLMYRREVPRGTGMLFDFGSDRPITMWMKNTYVPLDMVFIGSDHKVQSIAKETTPLSETTIASERPVRFVLEVAGGTADRLHIRPGDLVSGKAIERN</sequence>
<dbReference type="InterPro" id="IPR038695">
    <property type="entry name" value="Saro_0823-like_sf"/>
</dbReference>
<reference evidence="2 3" key="1">
    <citation type="submission" date="2016-10" db="EMBL/GenBank/DDBJ databases">
        <authorList>
            <person name="de Groot N.N."/>
        </authorList>
    </citation>
    <scope>NUCLEOTIDE SEQUENCE [LARGE SCALE GENOMIC DNA]</scope>
    <source>
        <strain evidence="2 3">DSM 2698</strain>
    </source>
</reference>
<dbReference type="STRING" id="1120955.SAMN03080610_03335"/>
<name>A0A1G5P7S1_AFIMA</name>
<evidence type="ECO:0000313" key="2">
    <source>
        <dbReference type="EMBL" id="SCZ45131.1"/>
    </source>
</evidence>
<feature type="chain" id="PRO_5011780655" description="DUF192 domain-containing protein" evidence="1">
    <location>
        <begin position="22"/>
        <end position="149"/>
    </location>
</feature>
<dbReference type="InterPro" id="IPR003795">
    <property type="entry name" value="DUF192"/>
</dbReference>
<dbReference type="EMBL" id="FMVW01000010">
    <property type="protein sequence ID" value="SCZ45131.1"/>
    <property type="molecule type" value="Genomic_DNA"/>
</dbReference>
<protein>
    <recommendedName>
        <fullName evidence="4">DUF192 domain-containing protein</fullName>
    </recommendedName>
</protein>
<dbReference type="OrthoDB" id="9808290at2"/>
<dbReference type="Proteomes" id="UP000199347">
    <property type="component" value="Unassembled WGS sequence"/>
</dbReference>
<evidence type="ECO:0000256" key="1">
    <source>
        <dbReference type="SAM" id="SignalP"/>
    </source>
</evidence>
<proteinExistence type="predicted"/>
<evidence type="ECO:0008006" key="4">
    <source>
        <dbReference type="Google" id="ProtNLM"/>
    </source>
</evidence>
<feature type="signal peptide" evidence="1">
    <location>
        <begin position="1"/>
        <end position="21"/>
    </location>
</feature>
<gene>
    <name evidence="2" type="ORF">SAMN03080610_03335</name>
</gene>
<accession>A0A1G5P7S1</accession>